<keyword evidence="4" id="KW-1185">Reference proteome</keyword>
<evidence type="ECO:0000313" key="4">
    <source>
        <dbReference type="Proteomes" id="UP001500665"/>
    </source>
</evidence>
<accession>A0ABN1R6U6</accession>
<proteinExistence type="predicted"/>
<dbReference type="PROSITE" id="PS51257">
    <property type="entry name" value="PROKAR_LIPOPROTEIN"/>
    <property type="match status" value="1"/>
</dbReference>
<protein>
    <recommendedName>
        <fullName evidence="5">DUF4352 domain-containing protein</fullName>
    </recommendedName>
</protein>
<evidence type="ECO:0008006" key="5">
    <source>
        <dbReference type="Google" id="ProtNLM"/>
    </source>
</evidence>
<name>A0ABN1R6U6_9ACTN</name>
<reference evidence="3 4" key="1">
    <citation type="journal article" date="2019" name="Int. J. Syst. Evol. Microbiol.">
        <title>The Global Catalogue of Microorganisms (GCM) 10K type strain sequencing project: providing services to taxonomists for standard genome sequencing and annotation.</title>
        <authorList>
            <consortium name="The Broad Institute Genomics Platform"/>
            <consortium name="The Broad Institute Genome Sequencing Center for Infectious Disease"/>
            <person name="Wu L."/>
            <person name="Ma J."/>
        </authorList>
    </citation>
    <scope>NUCLEOTIDE SEQUENCE [LARGE SCALE GENOMIC DNA]</scope>
    <source>
        <strain evidence="3 4">JCM 10696</strain>
    </source>
</reference>
<evidence type="ECO:0000256" key="2">
    <source>
        <dbReference type="SAM" id="SignalP"/>
    </source>
</evidence>
<sequence>MSFTVRCAARVLLPLALLTACGSGTESRESPVATTPASPASVVTGSAEPNAGLTGPAVDNTELSLSLGRTRRFWKTWEITYHGLEHHVPADEDAPQGWRHQGPTWLATLTVRNLHENPVRIRPSLTAQSGEGLTGAFGGFLGYGRESDLDTGDQVRLRALVGTRSTDSVILTLDLGIVSQPQITLVRGDGT</sequence>
<gene>
    <name evidence="3" type="ORF">GCM10009550_33960</name>
</gene>
<keyword evidence="2" id="KW-0732">Signal</keyword>
<dbReference type="Proteomes" id="UP001500665">
    <property type="component" value="Unassembled WGS sequence"/>
</dbReference>
<evidence type="ECO:0000256" key="1">
    <source>
        <dbReference type="SAM" id="MobiDB-lite"/>
    </source>
</evidence>
<comment type="caution">
    <text evidence="3">The sequence shown here is derived from an EMBL/GenBank/DDBJ whole genome shotgun (WGS) entry which is preliminary data.</text>
</comment>
<organism evidence="3 4">
    <name type="scientific">Actinocorallia libanotica</name>
    <dbReference type="NCBI Taxonomy" id="46162"/>
    <lineage>
        <taxon>Bacteria</taxon>
        <taxon>Bacillati</taxon>
        <taxon>Actinomycetota</taxon>
        <taxon>Actinomycetes</taxon>
        <taxon>Streptosporangiales</taxon>
        <taxon>Thermomonosporaceae</taxon>
        <taxon>Actinocorallia</taxon>
    </lineage>
</organism>
<feature type="region of interest" description="Disordered" evidence="1">
    <location>
        <begin position="24"/>
        <end position="55"/>
    </location>
</feature>
<evidence type="ECO:0000313" key="3">
    <source>
        <dbReference type="EMBL" id="GAA0952766.1"/>
    </source>
</evidence>
<feature type="compositionally biased region" description="Polar residues" evidence="1">
    <location>
        <begin position="32"/>
        <end position="44"/>
    </location>
</feature>
<dbReference type="EMBL" id="BAAAHH010000012">
    <property type="protein sequence ID" value="GAA0952766.1"/>
    <property type="molecule type" value="Genomic_DNA"/>
</dbReference>
<feature type="signal peptide" evidence="2">
    <location>
        <begin position="1"/>
        <end position="22"/>
    </location>
</feature>
<feature type="chain" id="PRO_5046337603" description="DUF4352 domain-containing protein" evidence="2">
    <location>
        <begin position="23"/>
        <end position="191"/>
    </location>
</feature>